<dbReference type="AlphaFoldDB" id="A0A7D4PWZ4"/>
<name>A0A7D4PWZ4_9SPHI</name>
<dbReference type="PANTHER" id="PTHR36448">
    <property type="entry name" value="BLR7373 PROTEIN"/>
    <property type="match status" value="1"/>
</dbReference>
<dbReference type="KEGG" id="mmab:HQ865_25195"/>
<evidence type="ECO:0000313" key="1">
    <source>
        <dbReference type="EMBL" id="QKJ32908.1"/>
    </source>
</evidence>
<gene>
    <name evidence="1" type="ORF">HQ865_25195</name>
</gene>
<protein>
    <submittedName>
        <fullName evidence="1">Cupin</fullName>
    </submittedName>
</protein>
<sequence length="171" mass="18974">MEAKTVGIEQIKVQDDGTFPNSRFPALLYKDVLDIPVLFKAAHVKNQFEKNGWSNSWDAGIFEYHHYHSVTHEVLGVYKGQTTLQLGGPNGQKVFIEKADVLVIPAGVAHKNLGDESGVSVVGAYFGGRDYDMNYGRPGERPATDENIKKVPVPANDPVYGRDKGLFKIWK</sequence>
<dbReference type="CDD" id="cd02219">
    <property type="entry name" value="cupin_YjlB-like"/>
    <property type="match status" value="1"/>
</dbReference>
<dbReference type="InterPro" id="IPR014710">
    <property type="entry name" value="RmlC-like_jellyroll"/>
</dbReference>
<dbReference type="RefSeq" id="WP_173417553.1">
    <property type="nucleotide sequence ID" value="NZ_CP054139.1"/>
</dbReference>
<evidence type="ECO:0000313" key="2">
    <source>
        <dbReference type="Proteomes" id="UP000505355"/>
    </source>
</evidence>
<dbReference type="InterPro" id="IPR047121">
    <property type="entry name" value="YjiB-like"/>
</dbReference>
<dbReference type="InterPro" id="IPR011051">
    <property type="entry name" value="RmlC_Cupin_sf"/>
</dbReference>
<dbReference type="SUPFAM" id="SSF51182">
    <property type="entry name" value="RmlC-like cupins"/>
    <property type="match status" value="1"/>
</dbReference>
<dbReference type="Proteomes" id="UP000505355">
    <property type="component" value="Chromosome"/>
</dbReference>
<keyword evidence="2" id="KW-1185">Reference proteome</keyword>
<proteinExistence type="predicted"/>
<dbReference type="EMBL" id="CP054139">
    <property type="protein sequence ID" value="QKJ32908.1"/>
    <property type="molecule type" value="Genomic_DNA"/>
</dbReference>
<reference evidence="1 2" key="1">
    <citation type="submission" date="2020-05" db="EMBL/GenBank/DDBJ databases">
        <title>Mucilaginibacter mali sp. nov.</title>
        <authorList>
            <person name="Kim H.S."/>
            <person name="Lee K.C."/>
            <person name="Suh M.K."/>
            <person name="Kim J.-S."/>
            <person name="Han K.-I."/>
            <person name="Eom M.K."/>
            <person name="Shin Y.K."/>
            <person name="Lee J.-S."/>
        </authorList>
    </citation>
    <scope>NUCLEOTIDE SEQUENCE [LARGE SCALE GENOMIC DNA]</scope>
    <source>
        <strain evidence="1 2">G2-14</strain>
    </source>
</reference>
<dbReference type="Gene3D" id="2.60.120.10">
    <property type="entry name" value="Jelly Rolls"/>
    <property type="match status" value="1"/>
</dbReference>
<accession>A0A7D4PWZ4</accession>
<organism evidence="1 2">
    <name type="scientific">Mucilaginibacter mali</name>
    <dbReference type="NCBI Taxonomy" id="2740462"/>
    <lineage>
        <taxon>Bacteria</taxon>
        <taxon>Pseudomonadati</taxon>
        <taxon>Bacteroidota</taxon>
        <taxon>Sphingobacteriia</taxon>
        <taxon>Sphingobacteriales</taxon>
        <taxon>Sphingobacteriaceae</taxon>
        <taxon>Mucilaginibacter</taxon>
    </lineage>
</organism>
<dbReference type="InterPro" id="IPR014500">
    <property type="entry name" value="UCP019307_cupin"/>
</dbReference>
<dbReference type="PIRSF" id="PIRSF019307">
    <property type="entry name" value="UCP019307"/>
    <property type="match status" value="1"/>
</dbReference>
<dbReference type="PANTHER" id="PTHR36448:SF2">
    <property type="entry name" value="CUPIN TYPE-1 DOMAIN-CONTAINING PROTEIN"/>
    <property type="match status" value="1"/>
</dbReference>